<organism evidence="1 2">
    <name type="scientific">Microvirga vignae</name>
    <dbReference type="NCBI Taxonomy" id="1225564"/>
    <lineage>
        <taxon>Bacteria</taxon>
        <taxon>Pseudomonadati</taxon>
        <taxon>Pseudomonadota</taxon>
        <taxon>Alphaproteobacteria</taxon>
        <taxon>Hyphomicrobiales</taxon>
        <taxon>Methylobacteriaceae</taxon>
        <taxon>Microvirga</taxon>
    </lineage>
</organism>
<dbReference type="PATRIC" id="fig|1225564.3.peg.461"/>
<dbReference type="STRING" id="1225564.AA309_29000"/>
<dbReference type="RefSeq" id="WP_047192499.1">
    <property type="nucleotide sequence ID" value="NZ_LCYG01000115.1"/>
</dbReference>
<proteinExistence type="predicted"/>
<gene>
    <name evidence="1" type="ORF">AA309_29000</name>
</gene>
<sequence>MSMFRKSTPAKSVIFAVNYDDARTAYLWIDNPAKANDNRIVSLIARAQQEKGSLPEGTITSIKRVR</sequence>
<dbReference type="AlphaFoldDB" id="A0A0H1R4Z7"/>
<dbReference type="EMBL" id="LCYG01000115">
    <property type="protein sequence ID" value="KLK89856.1"/>
    <property type="molecule type" value="Genomic_DNA"/>
</dbReference>
<dbReference type="Proteomes" id="UP000035489">
    <property type="component" value="Unassembled WGS sequence"/>
</dbReference>
<name>A0A0H1R4Z7_9HYPH</name>
<comment type="caution">
    <text evidence="1">The sequence shown here is derived from an EMBL/GenBank/DDBJ whole genome shotgun (WGS) entry which is preliminary data.</text>
</comment>
<reference evidence="1 2" key="1">
    <citation type="submission" date="2015-05" db="EMBL/GenBank/DDBJ databases">
        <title>Draft genome sequence of Microvirga vignae strain BR3299, a novel nitrogen fixing bacteria isolated from Brazil semi-aired region.</title>
        <authorList>
            <person name="Zilli J.E."/>
            <person name="Passos S.R."/>
            <person name="Leite J."/>
            <person name="Baldani J.I."/>
            <person name="Xavier G.R."/>
            <person name="Rumjaneck N.G."/>
            <person name="Simoes-Araujo J.L."/>
        </authorList>
    </citation>
    <scope>NUCLEOTIDE SEQUENCE [LARGE SCALE GENOMIC DNA]</scope>
    <source>
        <strain evidence="1 2">BR3299</strain>
    </source>
</reference>
<evidence type="ECO:0000313" key="2">
    <source>
        <dbReference type="Proteomes" id="UP000035489"/>
    </source>
</evidence>
<dbReference type="OrthoDB" id="8020434at2"/>
<keyword evidence="2" id="KW-1185">Reference proteome</keyword>
<protein>
    <submittedName>
        <fullName evidence="1">Uncharacterized protein</fullName>
    </submittedName>
</protein>
<accession>A0A0H1R4Z7</accession>
<evidence type="ECO:0000313" key="1">
    <source>
        <dbReference type="EMBL" id="KLK89856.1"/>
    </source>
</evidence>